<proteinExistence type="predicted"/>
<feature type="transmembrane region" description="Helical" evidence="1">
    <location>
        <begin position="113"/>
        <end position="130"/>
    </location>
</feature>
<protein>
    <submittedName>
        <fullName evidence="2">Uncharacterized protein</fullName>
    </submittedName>
</protein>
<dbReference type="RefSeq" id="WP_168817772.1">
    <property type="nucleotide sequence ID" value="NZ_CP051217.1"/>
</dbReference>
<reference evidence="2 3" key="1">
    <citation type="submission" date="2020-04" db="EMBL/GenBank/DDBJ databases">
        <title>Genome sequence for Sphingorhabdus sp. strain M1.</title>
        <authorList>
            <person name="Park S.-J."/>
        </authorList>
    </citation>
    <scope>NUCLEOTIDE SEQUENCE [LARGE SCALE GENOMIC DNA]</scope>
    <source>
        <strain evidence="2 3">JK6</strain>
    </source>
</reference>
<dbReference type="AlphaFoldDB" id="A0A6H2DIR7"/>
<gene>
    <name evidence="2" type="ORF">HF685_00870</name>
</gene>
<keyword evidence="1" id="KW-0812">Transmembrane</keyword>
<feature type="transmembrane region" description="Helical" evidence="1">
    <location>
        <begin position="79"/>
        <end position="101"/>
    </location>
</feature>
<dbReference type="KEGG" id="phao:HF685_00870"/>
<sequence length="140" mass="15799">MAKWVFLFLIFSALVFVLRFGKSEERLTLLVLVFNFFGTAIAYWIGGGDWLQPKFGVFLIDLACLFFFVLIAFRSKRFWPLPVAAFQMVPVMTSFVTFMGIDLSSQGVGITQGAWGYAQLLILIVASIRGRNLGKRPDET</sequence>
<keyword evidence="3" id="KW-1185">Reference proteome</keyword>
<name>A0A6H2DIR7_9SPHN</name>
<keyword evidence="1" id="KW-1133">Transmembrane helix</keyword>
<keyword evidence="1" id="KW-0472">Membrane</keyword>
<feature type="transmembrane region" description="Helical" evidence="1">
    <location>
        <begin position="55"/>
        <end position="73"/>
    </location>
</feature>
<evidence type="ECO:0000313" key="2">
    <source>
        <dbReference type="EMBL" id="QJB68037.1"/>
    </source>
</evidence>
<accession>A0A6H2DIR7</accession>
<evidence type="ECO:0000256" key="1">
    <source>
        <dbReference type="SAM" id="Phobius"/>
    </source>
</evidence>
<feature type="transmembrane region" description="Helical" evidence="1">
    <location>
        <begin position="29"/>
        <end position="46"/>
    </location>
</feature>
<evidence type="ECO:0000313" key="3">
    <source>
        <dbReference type="Proteomes" id="UP000501600"/>
    </source>
</evidence>
<organism evidence="2 3">
    <name type="scientific">Parasphingorhabdus halotolerans</name>
    <dbReference type="NCBI Taxonomy" id="2725558"/>
    <lineage>
        <taxon>Bacteria</taxon>
        <taxon>Pseudomonadati</taxon>
        <taxon>Pseudomonadota</taxon>
        <taxon>Alphaproteobacteria</taxon>
        <taxon>Sphingomonadales</taxon>
        <taxon>Sphingomonadaceae</taxon>
        <taxon>Parasphingorhabdus</taxon>
    </lineage>
</organism>
<dbReference type="EMBL" id="CP051217">
    <property type="protein sequence ID" value="QJB68037.1"/>
    <property type="molecule type" value="Genomic_DNA"/>
</dbReference>
<dbReference type="Proteomes" id="UP000501600">
    <property type="component" value="Chromosome"/>
</dbReference>